<comment type="caution">
    <text evidence="5">The sequence shown here is derived from an EMBL/GenBank/DDBJ whole genome shotgun (WGS) entry which is preliminary data.</text>
</comment>
<gene>
    <name evidence="5" type="ORF">GCM10023082_05970</name>
</gene>
<evidence type="ECO:0000256" key="1">
    <source>
        <dbReference type="ARBA" id="ARBA00022603"/>
    </source>
</evidence>
<dbReference type="InterPro" id="IPR041698">
    <property type="entry name" value="Methyltransf_25"/>
</dbReference>
<feature type="region of interest" description="Disordered" evidence="3">
    <location>
        <begin position="174"/>
        <end position="195"/>
    </location>
</feature>
<keyword evidence="6" id="KW-1185">Reference proteome</keyword>
<accession>A0ABP7DVV3</accession>
<evidence type="ECO:0000313" key="5">
    <source>
        <dbReference type="EMBL" id="GAA3710906.1"/>
    </source>
</evidence>
<evidence type="ECO:0000259" key="4">
    <source>
        <dbReference type="Pfam" id="PF13649"/>
    </source>
</evidence>
<protein>
    <recommendedName>
        <fullName evidence="4">Methyltransferase domain-containing protein</fullName>
    </recommendedName>
</protein>
<evidence type="ECO:0000313" key="6">
    <source>
        <dbReference type="Proteomes" id="UP001499884"/>
    </source>
</evidence>
<dbReference type="Pfam" id="PF13649">
    <property type="entry name" value="Methyltransf_25"/>
    <property type="match status" value="1"/>
</dbReference>
<sequence>MQHERVRAGSAPYGAPGSVFAGTAPFYASARPGYPAELIDHCARFAAAFPGRRILDLATGTGAVAIALAERGVDVLAVDPCAEMLDEARRIASERDVTNVEWWQGSSYELPDFDGVCLVTIGDAFHWMIPRAQALAALDERVVPGGAVAVLSHRWPSHPKPSWEPLLNRIRGRHLGPAASAGPTGQASRDEAGSHEDVFRTSAFAHLTKITTDYTLDLTVDRLVAWQFSQAQTSLPVLGERRQAFEADLRAALQAWEPTGRFVETSQAHLLIGRRPGEVGEERP</sequence>
<dbReference type="CDD" id="cd02440">
    <property type="entry name" value="AdoMet_MTases"/>
    <property type="match status" value="1"/>
</dbReference>
<dbReference type="Gene3D" id="3.40.50.150">
    <property type="entry name" value="Vaccinia Virus protein VP39"/>
    <property type="match status" value="1"/>
</dbReference>
<dbReference type="EMBL" id="BAABEP010000002">
    <property type="protein sequence ID" value="GAA3710906.1"/>
    <property type="molecule type" value="Genomic_DNA"/>
</dbReference>
<proteinExistence type="predicted"/>
<dbReference type="SUPFAM" id="SSF53335">
    <property type="entry name" value="S-adenosyl-L-methionine-dependent methyltransferases"/>
    <property type="match status" value="1"/>
</dbReference>
<evidence type="ECO:0000256" key="3">
    <source>
        <dbReference type="SAM" id="MobiDB-lite"/>
    </source>
</evidence>
<evidence type="ECO:0000256" key="2">
    <source>
        <dbReference type="ARBA" id="ARBA00022679"/>
    </source>
</evidence>
<name>A0ABP7DVV3_9ACTN</name>
<dbReference type="InterPro" id="IPR051052">
    <property type="entry name" value="Diverse_substrate_MTase"/>
</dbReference>
<dbReference type="PANTHER" id="PTHR44942:SF4">
    <property type="entry name" value="METHYLTRANSFERASE TYPE 11 DOMAIN-CONTAINING PROTEIN"/>
    <property type="match status" value="1"/>
</dbReference>
<dbReference type="Proteomes" id="UP001499884">
    <property type="component" value="Unassembled WGS sequence"/>
</dbReference>
<keyword evidence="2" id="KW-0808">Transferase</keyword>
<organism evidence="5 6">
    <name type="scientific">Streptomyces tremellae</name>
    <dbReference type="NCBI Taxonomy" id="1124239"/>
    <lineage>
        <taxon>Bacteria</taxon>
        <taxon>Bacillati</taxon>
        <taxon>Actinomycetota</taxon>
        <taxon>Actinomycetes</taxon>
        <taxon>Kitasatosporales</taxon>
        <taxon>Streptomycetaceae</taxon>
        <taxon>Streptomyces</taxon>
    </lineage>
</organism>
<feature type="domain" description="Methyltransferase" evidence="4">
    <location>
        <begin position="54"/>
        <end position="146"/>
    </location>
</feature>
<dbReference type="PANTHER" id="PTHR44942">
    <property type="entry name" value="METHYLTRANSF_11 DOMAIN-CONTAINING PROTEIN"/>
    <property type="match status" value="1"/>
</dbReference>
<reference evidence="6" key="1">
    <citation type="journal article" date="2019" name="Int. J. Syst. Evol. Microbiol.">
        <title>The Global Catalogue of Microorganisms (GCM) 10K type strain sequencing project: providing services to taxonomists for standard genome sequencing and annotation.</title>
        <authorList>
            <consortium name="The Broad Institute Genomics Platform"/>
            <consortium name="The Broad Institute Genome Sequencing Center for Infectious Disease"/>
            <person name="Wu L."/>
            <person name="Ma J."/>
        </authorList>
    </citation>
    <scope>NUCLEOTIDE SEQUENCE [LARGE SCALE GENOMIC DNA]</scope>
    <source>
        <strain evidence="6">JCM 30846</strain>
    </source>
</reference>
<dbReference type="InterPro" id="IPR029063">
    <property type="entry name" value="SAM-dependent_MTases_sf"/>
</dbReference>
<dbReference type="RefSeq" id="WP_345640643.1">
    <property type="nucleotide sequence ID" value="NZ_BAABEP010000002.1"/>
</dbReference>
<keyword evidence="1" id="KW-0489">Methyltransferase</keyword>